<dbReference type="EMBL" id="JAEHFQ010000007">
    <property type="protein sequence ID" value="MBM0634266.1"/>
    <property type="molecule type" value="Genomic_DNA"/>
</dbReference>
<organism evidence="1 2">
    <name type="scientific">Paenibacillus polymyxa</name>
    <name type="common">Bacillus polymyxa</name>
    <dbReference type="NCBI Taxonomy" id="1406"/>
    <lineage>
        <taxon>Bacteria</taxon>
        <taxon>Bacillati</taxon>
        <taxon>Bacillota</taxon>
        <taxon>Bacilli</taxon>
        <taxon>Bacillales</taxon>
        <taxon>Paenibacillaceae</taxon>
        <taxon>Paenibacillus</taxon>
    </lineage>
</organism>
<gene>
    <name evidence="1" type="ORF">JDW19_14220</name>
</gene>
<proteinExistence type="predicted"/>
<sequence length="55" mass="6746">MDIVNRPEFSEWEDKHHYKQALENEALYWQGMKDGAQFVYVVLEMMLHDEKEKEE</sequence>
<name>A0A8I1J6C9_PAEPO</name>
<dbReference type="Proteomes" id="UP000650605">
    <property type="component" value="Unassembled WGS sequence"/>
</dbReference>
<accession>A0A8I1J6C9</accession>
<protein>
    <submittedName>
        <fullName evidence="1">Uncharacterized protein</fullName>
    </submittedName>
</protein>
<evidence type="ECO:0000313" key="2">
    <source>
        <dbReference type="Proteomes" id="UP000650605"/>
    </source>
</evidence>
<dbReference type="RefSeq" id="WP_017426816.1">
    <property type="nucleotide sequence ID" value="NZ_CP009909.1"/>
</dbReference>
<comment type="caution">
    <text evidence="1">The sequence shown here is derived from an EMBL/GenBank/DDBJ whole genome shotgun (WGS) entry which is preliminary data.</text>
</comment>
<reference evidence="1" key="1">
    <citation type="submission" date="2020-12" db="EMBL/GenBank/DDBJ databases">
        <title>Paenibacillus polymyxa LMG 27872: a double-edged sword.</title>
        <authorList>
            <person name="Langendries S."/>
            <person name="Garcia Mendez S."/>
            <person name="Beirinckx S."/>
            <person name="Viaene T."/>
            <person name="Baeyen S."/>
            <person name="Goeminne G."/>
            <person name="Willems A."/>
            <person name="Debode J."/>
            <person name="Goormachtig S."/>
        </authorList>
    </citation>
    <scope>NUCLEOTIDE SEQUENCE</scope>
    <source>
        <strain evidence="1">LMG 27872</strain>
    </source>
</reference>
<dbReference type="AlphaFoldDB" id="A0A8I1J6C9"/>
<evidence type="ECO:0000313" key="1">
    <source>
        <dbReference type="EMBL" id="MBM0634266.1"/>
    </source>
</evidence>